<evidence type="ECO:0000313" key="2">
    <source>
        <dbReference type="Proteomes" id="UP000222310"/>
    </source>
</evidence>
<dbReference type="RefSeq" id="WP_099066564.1">
    <property type="nucleotide sequence ID" value="NZ_LAHD01000005.1"/>
</dbReference>
<gene>
    <name evidence="1" type="ORF">VF08_03330</name>
</gene>
<organism evidence="1 2">
    <name type="scientific">Nostoc linckia z8</name>
    <dbReference type="NCBI Taxonomy" id="1628746"/>
    <lineage>
        <taxon>Bacteria</taxon>
        <taxon>Bacillati</taxon>
        <taxon>Cyanobacteriota</taxon>
        <taxon>Cyanophyceae</taxon>
        <taxon>Nostocales</taxon>
        <taxon>Nostocaceae</taxon>
        <taxon>Nostoc</taxon>
    </lineage>
</organism>
<dbReference type="EMBL" id="LAHD01000005">
    <property type="protein sequence ID" value="PHK06778.1"/>
    <property type="molecule type" value="Genomic_DNA"/>
</dbReference>
<proteinExistence type="predicted"/>
<dbReference type="AlphaFoldDB" id="A0A9Q5ZGG6"/>
<evidence type="ECO:0000313" key="1">
    <source>
        <dbReference type="EMBL" id="PHK06778.1"/>
    </source>
</evidence>
<comment type="caution">
    <text evidence="1">The sequence shown here is derived from an EMBL/GenBank/DDBJ whole genome shotgun (WGS) entry which is preliminary data.</text>
</comment>
<sequence>MHPIDLMRKHHWSYHQLAGEFGLTEAEVRRWAFSKTASNYRNPPKMAFILANKIDQQLSSEQLISA</sequence>
<protein>
    <submittedName>
        <fullName evidence="1">Uncharacterized protein</fullName>
    </submittedName>
</protein>
<dbReference type="GeneID" id="57094338"/>
<reference evidence="1 2" key="1">
    <citation type="submission" date="2015-02" db="EMBL/GenBank/DDBJ databases">
        <title>Nostoc linckia genome annotation.</title>
        <authorList>
            <person name="Zhou Z."/>
        </authorList>
    </citation>
    <scope>NUCLEOTIDE SEQUENCE [LARGE SCALE GENOMIC DNA]</scope>
    <source>
        <strain evidence="2">z8</strain>
    </source>
</reference>
<name>A0A9Q5ZGG6_NOSLI</name>
<accession>A0A9Q5ZGG6</accession>
<dbReference type="Proteomes" id="UP000222310">
    <property type="component" value="Unassembled WGS sequence"/>
</dbReference>